<dbReference type="Pfam" id="PF12790">
    <property type="entry name" value="T6SS-SciN"/>
    <property type="match status" value="1"/>
</dbReference>
<organism evidence="2 3">
    <name type="scientific">Methylobacterium oryzihabitans</name>
    <dbReference type="NCBI Taxonomy" id="2499852"/>
    <lineage>
        <taxon>Bacteria</taxon>
        <taxon>Pseudomonadati</taxon>
        <taxon>Pseudomonadota</taxon>
        <taxon>Alphaproteobacteria</taxon>
        <taxon>Hyphomicrobiales</taxon>
        <taxon>Methylobacteriaceae</taxon>
        <taxon>Methylobacterium</taxon>
    </lineage>
</organism>
<evidence type="ECO:0000256" key="1">
    <source>
        <dbReference type="SAM" id="MobiDB-lite"/>
    </source>
</evidence>
<evidence type="ECO:0000313" key="3">
    <source>
        <dbReference type="Proteomes" id="UP000286997"/>
    </source>
</evidence>
<keyword evidence="2" id="KW-0449">Lipoprotein</keyword>
<dbReference type="Gene3D" id="2.60.40.4150">
    <property type="entry name" value="Type VI secretion system, lipoprotein SciN"/>
    <property type="match status" value="1"/>
</dbReference>
<dbReference type="AlphaFoldDB" id="A0A3S2VIX3"/>
<dbReference type="EMBL" id="SACP01000038">
    <property type="protein sequence ID" value="RVU13979.1"/>
    <property type="molecule type" value="Genomic_DNA"/>
</dbReference>
<name>A0A3S2VIX3_9HYPH</name>
<gene>
    <name evidence="2" type="primary">tssJ</name>
    <name evidence="2" type="ORF">EOE48_25455</name>
</gene>
<feature type="compositionally biased region" description="Basic and acidic residues" evidence="1">
    <location>
        <begin position="77"/>
        <end position="88"/>
    </location>
</feature>
<dbReference type="InterPro" id="IPR038706">
    <property type="entry name" value="Type_VI_SciN-like_sf"/>
</dbReference>
<reference evidence="2 3" key="1">
    <citation type="submission" date="2019-01" db="EMBL/GenBank/DDBJ databases">
        <authorList>
            <person name="Chen W.-M."/>
        </authorList>
    </citation>
    <scope>NUCLEOTIDE SEQUENCE [LARGE SCALE GENOMIC DNA]</scope>
    <source>
        <strain evidence="2 3">TER-1</strain>
    </source>
</reference>
<evidence type="ECO:0000313" key="2">
    <source>
        <dbReference type="EMBL" id="RVU13979.1"/>
    </source>
</evidence>
<dbReference type="PANTHER" id="PTHR37625:SF4">
    <property type="entry name" value="OUTER MEMBRANE LIPOPROTEIN"/>
    <property type="match status" value="1"/>
</dbReference>
<comment type="caution">
    <text evidence="2">The sequence shown here is derived from an EMBL/GenBank/DDBJ whole genome shotgun (WGS) entry which is preliminary data.</text>
</comment>
<dbReference type="Proteomes" id="UP000286997">
    <property type="component" value="Unassembled WGS sequence"/>
</dbReference>
<proteinExistence type="predicted"/>
<sequence length="269" mass="28423">MKRVSRCGAVEGRRPRRKRPACRGDPGYHRRPGRAFQARGPPPPRHGHSSFRSGRLVGSGKNAGPVKLPSPCRCTTLRHDRVSDDRTGKGGTVVPNPSMSADAPEPGGIASSRRTLLLAGLSLLSGCATLLPPKETKLVVRVGTASDVNPSPTGVPSPLLVRVYTLRADTKFLQSDAQSLYDNDAAVLGTDLLSKHEFLLPPSSKDGFTATASADATVIAVVAGFRQLDIARWRAVAPIKFADINTATIAASGVAVTLAVQTEPKAWPL</sequence>
<feature type="region of interest" description="Disordered" evidence="1">
    <location>
        <begin position="1"/>
        <end position="107"/>
    </location>
</feature>
<dbReference type="InterPro" id="IPR017734">
    <property type="entry name" value="T6SS_SciN"/>
</dbReference>
<accession>A0A3S2VIX3</accession>
<dbReference type="PANTHER" id="PTHR37625">
    <property type="entry name" value="OUTER MEMBRANE LIPOPROTEIN-RELATED"/>
    <property type="match status" value="1"/>
</dbReference>
<keyword evidence="3" id="KW-1185">Reference proteome</keyword>
<protein>
    <submittedName>
        <fullName evidence="2">Type VI secretion system lipoprotein TssJ</fullName>
    </submittedName>
</protein>
<dbReference type="OrthoDB" id="7724415at2"/>
<dbReference type="NCBIfam" id="TIGR03352">
    <property type="entry name" value="VI_chp_3"/>
    <property type="match status" value="1"/>
</dbReference>